<evidence type="ECO:0000313" key="5">
    <source>
        <dbReference type="EMBL" id="AAY97977.1"/>
    </source>
</evidence>
<dbReference type="InterPro" id="IPR054353">
    <property type="entry name" value="IstA-like_C"/>
</dbReference>
<dbReference type="GO" id="GO:0032196">
    <property type="term" value="P:transposition"/>
    <property type="evidence" value="ECO:0007669"/>
    <property type="project" value="UniProtKB-KW"/>
</dbReference>
<dbReference type="PANTHER" id="PTHR35004">
    <property type="entry name" value="TRANSPOSASE RV3428C-RELATED"/>
    <property type="match status" value="1"/>
</dbReference>
<keyword evidence="3" id="KW-0233">DNA recombination</keyword>
<dbReference type="EMBL" id="AY950444">
    <property type="protein sequence ID" value="AAY97977.1"/>
    <property type="molecule type" value="Genomic_DNA"/>
</dbReference>
<evidence type="ECO:0000256" key="3">
    <source>
        <dbReference type="ARBA" id="ARBA00023172"/>
    </source>
</evidence>
<dbReference type="GO" id="GO:0003677">
    <property type="term" value="F:DNA binding"/>
    <property type="evidence" value="ECO:0007669"/>
    <property type="project" value="UniProtKB-KW"/>
</dbReference>
<proteinExistence type="predicted"/>
<protein>
    <submittedName>
        <fullName evidence="5">Putative transposase</fullName>
    </submittedName>
</protein>
<keyword evidence="1" id="KW-0815">Transposition</keyword>
<name>F2FB30_9ZZZZ</name>
<dbReference type="PANTHER" id="PTHR35004:SF7">
    <property type="entry name" value="INTEGRASE PROTEIN"/>
    <property type="match status" value="1"/>
</dbReference>
<accession>F2FB30</accession>
<organism evidence="5">
    <name type="scientific">Plasmid pMCBF1</name>
    <dbReference type="NCBI Taxonomy" id="1003194"/>
    <lineage>
        <taxon>other sequences</taxon>
        <taxon>plasmids</taxon>
    </lineage>
</organism>
<evidence type="ECO:0000256" key="1">
    <source>
        <dbReference type="ARBA" id="ARBA00022578"/>
    </source>
</evidence>
<keyword evidence="2" id="KW-0238">DNA-binding</keyword>
<dbReference type="NCBIfam" id="NF033546">
    <property type="entry name" value="transpos_IS21"/>
    <property type="match status" value="1"/>
</dbReference>
<dbReference type="AlphaFoldDB" id="F2FB30"/>
<dbReference type="GO" id="GO:0006310">
    <property type="term" value="P:DNA recombination"/>
    <property type="evidence" value="ECO:0007669"/>
    <property type="project" value="UniProtKB-KW"/>
</dbReference>
<dbReference type="Pfam" id="PF22483">
    <property type="entry name" value="Mu-transpos_C_2"/>
    <property type="match status" value="1"/>
</dbReference>
<feature type="domain" description="HTH IS21-type" evidence="4">
    <location>
        <begin position="1"/>
        <end position="64"/>
    </location>
</feature>
<dbReference type="PROSITE" id="PS50531">
    <property type="entry name" value="HTH_IS21"/>
    <property type="match status" value="1"/>
</dbReference>
<reference evidence="5" key="1">
    <citation type="journal article" date="2011" name="Nat. Commun.">
        <title>The IncP-1 plasmid backbone adapts to different host bacterial species and evolves through homologous recombination.</title>
        <authorList>
            <person name="Norberg P."/>
            <person name="Bergstrom M."/>
            <person name="Jethava V."/>
            <person name="Dubhashi D."/>
            <person name="Hermansson M."/>
        </authorList>
    </citation>
    <scope>NUCLEOTIDE SEQUENCE</scope>
    <source>
        <plasmid evidence="5">pMCBF1</plasmid>
    </source>
</reference>
<dbReference type="InterPro" id="IPR017894">
    <property type="entry name" value="HTH_IS21_transposase_type"/>
</dbReference>
<keyword evidence="5" id="KW-0614">Plasmid</keyword>
<sequence>MLAKIRRMHFRDHQPLREIARQTGLARNTIRNWLRKRDVVEPQYKPRETRSVVDPWAEQLGQWLKTDAHRPKRDRRTARAMFEAIRAQGYAGSYNRVCAFIKRWRTEESSKPGPAYVPLTFALGEAFQFDWSTEYAFIGGLRRKLDVAHTKLCASRAFWLTAYPTQSHEMLFDAHTRAFAAFGGVPRRGIYDNMKTAVDKVGRGKERDINPRFFAMCGHYLFEPEFCNRAAGWEKGRVEKNVQDRRRQIWQHASERRWKDFDELNAWLGEQCRQAWANMANPEWPALTIGELLQDELMQMLPNPKPFDGYVEKPVRVTSTALIHFQRNRYSVPAEHAHAVLSLRIYPTELRLVADGREIARHARSFERDQTFYDFTHYIGIVDRKPGALRNGAPFAEMPEPLLRLQRHLLKQTGGDRVMADVLGAIPHHGLDAVLVAVELALESGRPSGEHVLNVLARLKSGMPPTTPVATTLAVREEPKSDVHRYDRLRAEARHVD</sequence>
<evidence type="ECO:0000259" key="4">
    <source>
        <dbReference type="PROSITE" id="PS50531"/>
    </source>
</evidence>
<geneLocation type="plasmid" evidence="5">
    <name>pMCBF1</name>
</geneLocation>
<evidence type="ECO:0000256" key="2">
    <source>
        <dbReference type="ARBA" id="ARBA00023125"/>
    </source>
</evidence>